<dbReference type="Pfam" id="PF04542">
    <property type="entry name" value="Sigma70_r2"/>
    <property type="match status" value="1"/>
</dbReference>
<dbReference type="GO" id="GO:0003677">
    <property type="term" value="F:DNA binding"/>
    <property type="evidence" value="ECO:0007669"/>
    <property type="project" value="UniProtKB-KW"/>
</dbReference>
<keyword evidence="2" id="KW-0731">Sigma factor</keyword>
<evidence type="ECO:0000256" key="3">
    <source>
        <dbReference type="ARBA" id="ARBA00023125"/>
    </source>
</evidence>
<feature type="domain" description="RNA polymerase sigma-70 region 2" evidence="5">
    <location>
        <begin position="15"/>
        <end position="82"/>
    </location>
</feature>
<evidence type="ECO:0000259" key="5">
    <source>
        <dbReference type="Pfam" id="PF04542"/>
    </source>
</evidence>
<accession>A0A2H5BQI2</accession>
<dbReference type="InterPro" id="IPR014284">
    <property type="entry name" value="RNA_pol_sigma-70_dom"/>
</dbReference>
<evidence type="ECO:0000256" key="2">
    <source>
        <dbReference type="ARBA" id="ARBA00023082"/>
    </source>
</evidence>
<evidence type="ECO:0000256" key="1">
    <source>
        <dbReference type="ARBA" id="ARBA00023015"/>
    </source>
</evidence>
<dbReference type="GO" id="GO:0016987">
    <property type="term" value="F:sigma factor activity"/>
    <property type="evidence" value="ECO:0007669"/>
    <property type="project" value="UniProtKB-KW"/>
</dbReference>
<protein>
    <submittedName>
        <fullName evidence="6">RNA polymerase sigma factor</fullName>
    </submittedName>
</protein>
<dbReference type="EMBL" id="MG676466">
    <property type="protein sequence ID" value="AUG88552.1"/>
    <property type="molecule type" value="Genomic_DNA"/>
</dbReference>
<dbReference type="PANTHER" id="PTHR43133:SF8">
    <property type="entry name" value="RNA POLYMERASE SIGMA FACTOR HI_1459-RELATED"/>
    <property type="match status" value="1"/>
</dbReference>
<evidence type="ECO:0000256" key="4">
    <source>
        <dbReference type="ARBA" id="ARBA00023163"/>
    </source>
</evidence>
<evidence type="ECO:0000313" key="6">
    <source>
        <dbReference type="EMBL" id="AUG88552.1"/>
    </source>
</evidence>
<dbReference type="InterPro" id="IPR007627">
    <property type="entry name" value="RNA_pol_sigma70_r2"/>
</dbReference>
<dbReference type="InterPro" id="IPR013325">
    <property type="entry name" value="RNA_pol_sigma_r2"/>
</dbReference>
<dbReference type="Gene3D" id="1.10.1740.10">
    <property type="match status" value="1"/>
</dbReference>
<dbReference type="GO" id="GO:0006352">
    <property type="term" value="P:DNA-templated transcription initiation"/>
    <property type="evidence" value="ECO:0007669"/>
    <property type="project" value="InterPro"/>
</dbReference>
<evidence type="ECO:0000313" key="7">
    <source>
        <dbReference type="Proteomes" id="UP000241282"/>
    </source>
</evidence>
<dbReference type="SUPFAM" id="SSF88946">
    <property type="entry name" value="Sigma2 domain of RNA polymerase sigma factors"/>
    <property type="match status" value="1"/>
</dbReference>
<gene>
    <name evidence="6" type="primary">TC6_041</name>
</gene>
<organism evidence="6 7">
    <name type="scientific">Pseudomonas phage TC6</name>
    <dbReference type="NCBI Taxonomy" id="2060947"/>
    <lineage>
        <taxon>Viruses</taxon>
        <taxon>Duplodnaviria</taxon>
        <taxon>Heunggongvirae</taxon>
        <taxon>Uroviricota</taxon>
        <taxon>Caudoviricetes</taxon>
        <taxon>Zobellviridae</taxon>
        <taxon>Paundecimvirus</taxon>
        <taxon>Paundecimvirus PA11</taxon>
    </lineage>
</organism>
<dbReference type="PANTHER" id="PTHR43133">
    <property type="entry name" value="RNA POLYMERASE ECF-TYPE SIGMA FACTO"/>
    <property type="match status" value="1"/>
</dbReference>
<dbReference type="InterPro" id="IPR039425">
    <property type="entry name" value="RNA_pol_sigma-70-like"/>
</dbReference>
<dbReference type="Proteomes" id="UP000241282">
    <property type="component" value="Segment"/>
</dbReference>
<keyword evidence="3" id="KW-0238">DNA-binding</keyword>
<dbReference type="NCBIfam" id="TIGR02937">
    <property type="entry name" value="sigma70-ECF"/>
    <property type="match status" value="1"/>
</dbReference>
<name>A0A2H5BQI2_9CAUD</name>
<proteinExistence type="predicted"/>
<keyword evidence="4" id="KW-0804">Transcription</keyword>
<reference evidence="6 7" key="1">
    <citation type="submission" date="2017-12" db="EMBL/GenBank/DDBJ databases">
        <title>Genomic identification of Pseudomonas aeruginosa phage TC6.</title>
        <authorList>
            <person name="Lu S."/>
            <person name="Tang C."/>
            <person name="Deng C."/>
            <person name="Zhang Y."/>
            <person name="Xiao C."/>
        </authorList>
    </citation>
    <scope>NUCLEOTIDE SEQUENCE [LARGE SCALE GENOMIC DNA]</scope>
</reference>
<keyword evidence="1" id="KW-0805">Transcription regulation</keyword>
<sequence length="167" mass="19490">MVDVKARNLIMGRFFKNNYNELVKRVSFRAGTPENAEDIVQEAFSRALKYWNSYDPERKELGAWFNSILNNALRDFKRDERRYGMCEEFDEEEVDGVVLSQTESGLRKFIDRAIAERPSNVADVLHLYFILGYKPREIVEVTDADAAFVSRMVYNFREELKGQVGID</sequence>